<name>A0AAD5QY40_PARTN</name>
<comment type="caution">
    <text evidence="1">The sequence shown here is derived from an EMBL/GenBank/DDBJ whole genome shotgun (WGS) entry which is preliminary data.</text>
</comment>
<protein>
    <submittedName>
        <fullName evidence="1">Uncharacterized protein</fullName>
    </submittedName>
</protein>
<reference evidence="1" key="1">
    <citation type="submission" date="2021-06" db="EMBL/GenBank/DDBJ databases">
        <title>Parelaphostrongylus tenuis whole genome reference sequence.</title>
        <authorList>
            <person name="Garwood T.J."/>
            <person name="Larsen P.A."/>
            <person name="Fountain-Jones N.M."/>
            <person name="Garbe J.R."/>
            <person name="Macchietto M.G."/>
            <person name="Kania S.A."/>
            <person name="Gerhold R.W."/>
            <person name="Richards J.E."/>
            <person name="Wolf T.M."/>
        </authorList>
    </citation>
    <scope>NUCLEOTIDE SEQUENCE</scope>
    <source>
        <strain evidence="1">MNPRO001-30</strain>
        <tissue evidence="1">Meninges</tissue>
    </source>
</reference>
<evidence type="ECO:0000313" key="1">
    <source>
        <dbReference type="EMBL" id="KAJ1365967.1"/>
    </source>
</evidence>
<evidence type="ECO:0000313" key="2">
    <source>
        <dbReference type="Proteomes" id="UP001196413"/>
    </source>
</evidence>
<keyword evidence="2" id="KW-1185">Reference proteome</keyword>
<dbReference type="Proteomes" id="UP001196413">
    <property type="component" value="Unassembled WGS sequence"/>
</dbReference>
<proteinExistence type="predicted"/>
<sequence>MKMMPSFEQDVMRPATIPKAESMLHVLLLNLIGYLIDDAELVMTHKIVSVRTKTETFKAKFTIRNSFQFSNFHMELRTSLLSSIRLSSLLLPSKQSANVDDVVTMPSSLRAHLLGGKFMVNTVTESAKSSLDQINPVIQHPTASSMDHLQFN</sequence>
<accession>A0AAD5QY40</accession>
<dbReference type="AlphaFoldDB" id="A0AAD5QY40"/>
<dbReference type="EMBL" id="JAHQIW010005422">
    <property type="protein sequence ID" value="KAJ1365967.1"/>
    <property type="molecule type" value="Genomic_DNA"/>
</dbReference>
<gene>
    <name evidence="1" type="ORF">KIN20_026469</name>
</gene>
<organism evidence="1 2">
    <name type="scientific">Parelaphostrongylus tenuis</name>
    <name type="common">Meningeal worm</name>
    <dbReference type="NCBI Taxonomy" id="148309"/>
    <lineage>
        <taxon>Eukaryota</taxon>
        <taxon>Metazoa</taxon>
        <taxon>Ecdysozoa</taxon>
        <taxon>Nematoda</taxon>
        <taxon>Chromadorea</taxon>
        <taxon>Rhabditida</taxon>
        <taxon>Rhabditina</taxon>
        <taxon>Rhabditomorpha</taxon>
        <taxon>Strongyloidea</taxon>
        <taxon>Metastrongylidae</taxon>
        <taxon>Parelaphostrongylus</taxon>
    </lineage>
</organism>